<dbReference type="SUPFAM" id="SSF51679">
    <property type="entry name" value="Bacterial luciferase-like"/>
    <property type="match status" value="1"/>
</dbReference>
<evidence type="ECO:0000313" key="4">
    <source>
        <dbReference type="Proteomes" id="UP000612893"/>
    </source>
</evidence>
<comment type="caution">
    <text evidence="3">The sequence shown here is derived from an EMBL/GenBank/DDBJ whole genome shotgun (WGS) entry which is preliminary data.</text>
</comment>
<keyword evidence="4" id="KW-1185">Reference proteome</keyword>
<dbReference type="InterPro" id="IPR011251">
    <property type="entry name" value="Luciferase-like_dom"/>
</dbReference>
<dbReference type="Gene3D" id="3.20.20.30">
    <property type="entry name" value="Luciferase-like domain"/>
    <property type="match status" value="1"/>
</dbReference>
<keyword evidence="1" id="KW-0560">Oxidoreductase</keyword>
<organism evidence="3 4">
    <name type="scientific">Candidatus Nephthysia bennettiae</name>
    <dbReference type="NCBI Taxonomy" id="3127016"/>
    <lineage>
        <taxon>Bacteria</taxon>
        <taxon>Bacillati</taxon>
        <taxon>Candidatus Dormiibacterota</taxon>
        <taxon>Candidatus Dormibacteria</taxon>
        <taxon>Candidatus Dormibacterales</taxon>
        <taxon>Candidatus Dormibacteraceae</taxon>
        <taxon>Candidatus Nephthysia</taxon>
    </lineage>
</organism>
<evidence type="ECO:0000313" key="3">
    <source>
        <dbReference type="EMBL" id="MBJ7596972.1"/>
    </source>
</evidence>
<feature type="domain" description="Luciferase-like" evidence="2">
    <location>
        <begin position="28"/>
        <end position="320"/>
    </location>
</feature>
<dbReference type="PANTHER" id="PTHR43244">
    <property type="match status" value="1"/>
</dbReference>
<accession>A0A934K435</accession>
<dbReference type="InterPro" id="IPR050564">
    <property type="entry name" value="F420-G6PD/mer"/>
</dbReference>
<dbReference type="Pfam" id="PF00296">
    <property type="entry name" value="Bac_luciferase"/>
    <property type="match status" value="1"/>
</dbReference>
<evidence type="ECO:0000256" key="1">
    <source>
        <dbReference type="ARBA" id="ARBA00023002"/>
    </source>
</evidence>
<dbReference type="InterPro" id="IPR036661">
    <property type="entry name" value="Luciferase-like_sf"/>
</dbReference>
<dbReference type="EMBL" id="JAEKNR010000031">
    <property type="protein sequence ID" value="MBJ7596972.1"/>
    <property type="molecule type" value="Genomic_DNA"/>
</dbReference>
<evidence type="ECO:0000259" key="2">
    <source>
        <dbReference type="Pfam" id="PF00296"/>
    </source>
</evidence>
<dbReference type="GO" id="GO:0016491">
    <property type="term" value="F:oxidoreductase activity"/>
    <property type="evidence" value="ECO:0007669"/>
    <property type="project" value="UniProtKB-KW"/>
</dbReference>
<dbReference type="AlphaFoldDB" id="A0A934K435"/>
<proteinExistence type="predicted"/>
<reference evidence="3" key="1">
    <citation type="submission" date="2020-10" db="EMBL/GenBank/DDBJ databases">
        <title>Ca. Dormibacterota MAGs.</title>
        <authorList>
            <person name="Montgomery K."/>
        </authorList>
    </citation>
    <scope>NUCLEOTIDE SEQUENCE [LARGE SCALE GENOMIC DNA]</scope>
    <source>
        <strain evidence="3">SC8812_S17_10</strain>
    </source>
</reference>
<name>A0A934K435_9BACT</name>
<sequence length="365" mass="38753">MEGNRVDGAWASGRGALRFGFGAVVDVPLRQLGSRAEDLELLGFDRLWLPDERLTRNVYTGLTVCALNTSRMQLGIAVTNPYTRNVALTAAAAASIDELADGRLSLGFGAGGGLAHYGIERSRPAVAVREAVEVVRLLLSGQTVTYEGRHVRMREARLDFAALRQIPIYVAARGPRLLELAGEVGDGAIIGGFASPAGIDHARAAIGRGLERSGREWKDLDLVSWLYTCVADDPATARRAVSRLVTTSLVTSRPILDSIGVRIPQRLLACLESSGWSVGPEAIDECSRHLSDEILDAFSLAGTPGECARKLRQIAATGVREIAFVALPAPGQSVEQLARRLATEVIPEVRSGLSGEAVSPGQGGA</sequence>
<dbReference type="CDD" id="cd01097">
    <property type="entry name" value="Tetrahydromethanopterin_reductase"/>
    <property type="match status" value="1"/>
</dbReference>
<dbReference type="PANTHER" id="PTHR43244:SF1">
    <property type="entry name" value="5,10-METHYLENETETRAHYDROMETHANOPTERIN REDUCTASE"/>
    <property type="match status" value="1"/>
</dbReference>
<protein>
    <submittedName>
        <fullName evidence="3">LLM class flavin-dependent oxidoreductase</fullName>
    </submittedName>
</protein>
<dbReference type="Proteomes" id="UP000612893">
    <property type="component" value="Unassembled WGS sequence"/>
</dbReference>
<gene>
    <name evidence="3" type="ORF">JF922_02645</name>
</gene>